<keyword evidence="3 4" id="KW-0067">ATP-binding</keyword>
<dbReference type="Gene3D" id="3.30.470.20">
    <property type="entry name" value="ATP-grasp fold, B domain"/>
    <property type="match status" value="1"/>
</dbReference>
<dbReference type="InterPro" id="IPR041472">
    <property type="entry name" value="BL00235/CARNS1_N"/>
</dbReference>
<organism evidence="6 7">
    <name type="scientific">Streptomyces tuirus</name>
    <dbReference type="NCBI Taxonomy" id="68278"/>
    <lineage>
        <taxon>Bacteria</taxon>
        <taxon>Bacillati</taxon>
        <taxon>Actinomycetota</taxon>
        <taxon>Actinomycetes</taxon>
        <taxon>Kitasatosporales</taxon>
        <taxon>Streptomycetaceae</taxon>
        <taxon>Streptomyces</taxon>
    </lineage>
</organism>
<dbReference type="PANTHER" id="PTHR43585:SF2">
    <property type="entry name" value="ATP-GRASP ENZYME FSQD"/>
    <property type="match status" value="1"/>
</dbReference>
<sequence>MPEPAPRPVVVFVGLRKNPLEHRPAFEAADRNGCSVVLLAARPPAGLPRALLADVRAVDPHDTDAFDAAVDAVAGAHTVAGVVAWSDAGVEPAARAARRLGLPGIAPAAARLARNKYLMRQALADRPHLIPRFARVRTWRDAVRALDDVGLPAVLKPAAGSGSKGIFLLRDQRELRPAFDELTRLTGTDGDSIFRHDRGDLVLEELLSGSEHSVEGVVHRGEVTVCGITDKTTTEPFRLELAHLHPSALPDAARSAVHALTRETVLALGFDDCAFHLECMYDPGTGVRLIEVAARAGGDFIGSHLVGLATGVPFHENVIRVATGRAPRLPDQPPLHAGLRKIMAPAAGKLVRVDGLDTALGVPGVQHVVLDRAPGTTIRLPPEHFSSSVLGAVIATADTGEAVEGALQAAAEALRVEIAPRPA</sequence>
<evidence type="ECO:0000313" key="7">
    <source>
        <dbReference type="Proteomes" id="UP000682308"/>
    </source>
</evidence>
<dbReference type="GO" id="GO:0005524">
    <property type="term" value="F:ATP binding"/>
    <property type="evidence" value="ECO:0007669"/>
    <property type="project" value="UniProtKB-UniRule"/>
</dbReference>
<dbReference type="Pfam" id="PF18130">
    <property type="entry name" value="ATPgrasp_N"/>
    <property type="match status" value="1"/>
</dbReference>
<dbReference type="GO" id="GO:0016874">
    <property type="term" value="F:ligase activity"/>
    <property type="evidence" value="ECO:0007669"/>
    <property type="project" value="UniProtKB-KW"/>
</dbReference>
<dbReference type="GO" id="GO:0046872">
    <property type="term" value="F:metal ion binding"/>
    <property type="evidence" value="ECO:0007669"/>
    <property type="project" value="InterPro"/>
</dbReference>
<dbReference type="InterPro" id="IPR052032">
    <property type="entry name" value="ATP-dep_AA_Ligase"/>
</dbReference>
<dbReference type="PANTHER" id="PTHR43585">
    <property type="entry name" value="FUMIPYRROLE BIOSYNTHESIS PROTEIN C"/>
    <property type="match status" value="1"/>
</dbReference>
<keyword evidence="1" id="KW-0436">Ligase</keyword>
<accession>A0A941F9B8</accession>
<keyword evidence="2 4" id="KW-0547">Nucleotide-binding</keyword>
<evidence type="ECO:0000256" key="2">
    <source>
        <dbReference type="ARBA" id="ARBA00022741"/>
    </source>
</evidence>
<feature type="domain" description="ATP-grasp" evidence="5">
    <location>
        <begin position="120"/>
        <end position="323"/>
    </location>
</feature>
<dbReference type="Pfam" id="PF18603">
    <property type="entry name" value="LAL_C2"/>
    <property type="match status" value="1"/>
</dbReference>
<dbReference type="SUPFAM" id="SSF56059">
    <property type="entry name" value="Glutathione synthetase ATP-binding domain-like"/>
    <property type="match status" value="1"/>
</dbReference>
<dbReference type="InterPro" id="IPR040570">
    <property type="entry name" value="LAL_C2"/>
</dbReference>
<protein>
    <submittedName>
        <fullName evidence="6">ATP-grasp domain-containing protein</fullName>
    </submittedName>
</protein>
<dbReference type="PROSITE" id="PS50975">
    <property type="entry name" value="ATP_GRASP"/>
    <property type="match status" value="1"/>
</dbReference>
<proteinExistence type="predicted"/>
<comment type="caution">
    <text evidence="6">The sequence shown here is derived from an EMBL/GenBank/DDBJ whole genome shotgun (WGS) entry which is preliminary data.</text>
</comment>
<dbReference type="AlphaFoldDB" id="A0A941F9B8"/>
<name>A0A941F9B8_9ACTN</name>
<evidence type="ECO:0000256" key="4">
    <source>
        <dbReference type="PROSITE-ProRule" id="PRU00409"/>
    </source>
</evidence>
<dbReference type="Proteomes" id="UP000682308">
    <property type="component" value="Unassembled WGS sequence"/>
</dbReference>
<dbReference type="Gene3D" id="3.40.50.20">
    <property type="match status" value="1"/>
</dbReference>
<evidence type="ECO:0000259" key="5">
    <source>
        <dbReference type="PROSITE" id="PS50975"/>
    </source>
</evidence>
<evidence type="ECO:0000256" key="3">
    <source>
        <dbReference type="ARBA" id="ARBA00022840"/>
    </source>
</evidence>
<keyword evidence="7" id="KW-1185">Reference proteome</keyword>
<dbReference type="Pfam" id="PF13535">
    <property type="entry name" value="ATP-grasp_4"/>
    <property type="match status" value="1"/>
</dbReference>
<dbReference type="EMBL" id="JAGTPG010000001">
    <property type="protein sequence ID" value="MBR8639533.1"/>
    <property type="molecule type" value="Genomic_DNA"/>
</dbReference>
<evidence type="ECO:0000313" key="6">
    <source>
        <dbReference type="EMBL" id="MBR8639533.1"/>
    </source>
</evidence>
<gene>
    <name evidence="6" type="ORF">KEF29_10045</name>
</gene>
<reference evidence="6 7" key="1">
    <citation type="submission" date="2021-04" db="EMBL/GenBank/DDBJ databases">
        <title>Characterization of the biosynthetic gene cluster of new lipopeptides with antitumor activity in the genome of the marine Streptomyces PHM034.</title>
        <authorList>
            <person name="Ceniceros A."/>
            <person name="Canedo L."/>
            <person name="Mendez C."/>
            <person name="Olano C."/>
            <person name="Schleissner C."/>
            <person name="Cuevas C."/>
            <person name="De La Calle F."/>
            <person name="Salas J.A."/>
        </authorList>
    </citation>
    <scope>NUCLEOTIDE SEQUENCE [LARGE SCALE GENOMIC DNA]</scope>
    <source>
        <strain evidence="6 7">PHM034</strain>
    </source>
</reference>
<dbReference type="InterPro" id="IPR011761">
    <property type="entry name" value="ATP-grasp"/>
</dbReference>
<evidence type="ECO:0000256" key="1">
    <source>
        <dbReference type="ARBA" id="ARBA00022598"/>
    </source>
</evidence>